<dbReference type="InterPro" id="IPR027417">
    <property type="entry name" value="P-loop_NTPase"/>
</dbReference>
<evidence type="ECO:0000313" key="5">
    <source>
        <dbReference type="EMBL" id="NNH05372.1"/>
    </source>
</evidence>
<dbReference type="CDD" id="cd01120">
    <property type="entry name" value="RecA-like_superfamily"/>
    <property type="match status" value="1"/>
</dbReference>
<dbReference type="InterPro" id="IPR003593">
    <property type="entry name" value="AAA+_ATPase"/>
</dbReference>
<dbReference type="GO" id="GO:0005524">
    <property type="term" value="F:ATP binding"/>
    <property type="evidence" value="ECO:0007669"/>
    <property type="project" value="UniProtKB-UniRule"/>
</dbReference>
<comment type="caution">
    <text evidence="5">The sequence shown here is derived from an EMBL/GenBank/DDBJ whole genome shotgun (WGS) entry which is preliminary data.</text>
</comment>
<dbReference type="CDD" id="cd01127">
    <property type="entry name" value="TrwB_TraG_TraD_VirD4"/>
    <property type="match status" value="1"/>
</dbReference>
<dbReference type="Gene3D" id="3.40.50.300">
    <property type="entry name" value="P-loop containing nucleotide triphosphate hydrolases"/>
    <property type="match status" value="3"/>
</dbReference>
<feature type="domain" description="FtsK" evidence="4">
    <location>
        <begin position="25"/>
        <end position="208"/>
    </location>
</feature>
<keyword evidence="6" id="KW-1185">Reference proteome</keyword>
<accession>A0A7Y2M376</accession>
<feature type="binding site" evidence="3">
    <location>
        <begin position="43"/>
        <end position="50"/>
    </location>
    <ligand>
        <name>ATP</name>
        <dbReference type="ChEBI" id="CHEBI:30616"/>
    </ligand>
</feature>
<dbReference type="Pfam" id="PF01580">
    <property type="entry name" value="FtsK_SpoIIIE"/>
    <property type="match status" value="1"/>
</dbReference>
<dbReference type="SMART" id="SM00382">
    <property type="entry name" value="AAA"/>
    <property type="match status" value="2"/>
</dbReference>
<gene>
    <name evidence="5" type="ORF">HLA99_16125</name>
</gene>
<dbReference type="PANTHER" id="PTHR22683:SF1">
    <property type="entry name" value="TYPE VII SECRETION SYSTEM PROTEIN ESSC"/>
    <property type="match status" value="1"/>
</dbReference>
<dbReference type="PANTHER" id="PTHR22683">
    <property type="entry name" value="SPORULATION PROTEIN RELATED"/>
    <property type="match status" value="1"/>
</dbReference>
<dbReference type="GO" id="GO:0051301">
    <property type="term" value="P:cell division"/>
    <property type="evidence" value="ECO:0007669"/>
    <property type="project" value="UniProtKB-KW"/>
</dbReference>
<proteinExistence type="predicted"/>
<name>A0A7Y2M376_9MICO</name>
<feature type="non-terminal residue" evidence="5">
    <location>
        <position position="1"/>
    </location>
</feature>
<dbReference type="PROSITE" id="PS50901">
    <property type="entry name" value="FTSK"/>
    <property type="match status" value="1"/>
</dbReference>
<evidence type="ECO:0000256" key="3">
    <source>
        <dbReference type="PROSITE-ProRule" id="PRU00289"/>
    </source>
</evidence>
<reference evidence="5 6" key="1">
    <citation type="submission" date="2020-05" db="EMBL/GenBank/DDBJ databases">
        <title>MicrobeNet Type strains.</title>
        <authorList>
            <person name="Nicholson A.C."/>
        </authorList>
    </citation>
    <scope>NUCLEOTIDE SEQUENCE [LARGE SCALE GENOMIC DNA]</scope>
    <source>
        <strain evidence="5 6">JCM 14282</strain>
    </source>
</reference>
<protein>
    <submittedName>
        <fullName evidence="5">Cell division protein FtsK</fullName>
    </submittedName>
</protein>
<organism evidence="5 6">
    <name type="scientific">Microbacterium ulmi</name>
    <dbReference type="NCBI Taxonomy" id="179095"/>
    <lineage>
        <taxon>Bacteria</taxon>
        <taxon>Bacillati</taxon>
        <taxon>Actinomycetota</taxon>
        <taxon>Actinomycetes</taxon>
        <taxon>Micrococcales</taxon>
        <taxon>Microbacteriaceae</taxon>
        <taxon>Microbacterium</taxon>
    </lineage>
</organism>
<dbReference type="GO" id="GO:0003677">
    <property type="term" value="F:DNA binding"/>
    <property type="evidence" value="ECO:0007669"/>
    <property type="project" value="InterPro"/>
</dbReference>
<dbReference type="SUPFAM" id="SSF52540">
    <property type="entry name" value="P-loop containing nucleoside triphosphate hydrolases"/>
    <property type="match status" value="2"/>
</dbReference>
<keyword evidence="5" id="KW-0131">Cell cycle</keyword>
<dbReference type="InterPro" id="IPR002543">
    <property type="entry name" value="FtsK_dom"/>
</dbReference>
<dbReference type="RefSeq" id="WP_249934640.1">
    <property type="nucleotide sequence ID" value="NZ_JABEMB010000045.1"/>
</dbReference>
<keyword evidence="1 3" id="KW-0547">Nucleotide-binding</keyword>
<keyword evidence="5" id="KW-0132">Cell division</keyword>
<keyword evidence="2 3" id="KW-0067">ATP-binding</keyword>
<dbReference type="Proteomes" id="UP000543598">
    <property type="component" value="Unassembled WGS sequence"/>
</dbReference>
<dbReference type="EMBL" id="JABEMB010000045">
    <property type="protein sequence ID" value="NNH05372.1"/>
    <property type="molecule type" value="Genomic_DNA"/>
</dbReference>
<evidence type="ECO:0000259" key="4">
    <source>
        <dbReference type="PROSITE" id="PS50901"/>
    </source>
</evidence>
<evidence type="ECO:0000256" key="1">
    <source>
        <dbReference type="ARBA" id="ARBA00022741"/>
    </source>
</evidence>
<dbReference type="AlphaFoldDB" id="A0A7Y2M376"/>
<evidence type="ECO:0000313" key="6">
    <source>
        <dbReference type="Proteomes" id="UP000543598"/>
    </source>
</evidence>
<sequence>LAELLAAAPAPHRGALPAVVGAGAGGPAHLDLVADGPHAVVAGVTGSGKSELLITWVLALCATHSTSQVGFLLADFKGGTAFDSLAGLPHVTGVITDLDGSGARRAIESLRAEVRWREAELGRVGARDVLDERADLPRLVIVVDEFAALLGDHPELHAVFSDIAARGRALGMHLVLGTQRVSGVVRDALLANCPLRLSLRVTDPADSRAVIGTPDAAALPGGREGAGIALVRRAQDAEPRRVRIALSTPADVQRIARDHAGPRPRRPWLPDLPPHVELAQLRAHGGPGLILGLADEPERQHQGPFSLEVADRGVLVVGGPGSGKSTALETLAAQAPHGLVRVPRDPEGAWDAVARLCEDPPAAGSVLVIDDLDALTARLPGDYAHALVERLERVVRGAGDAGIFVAASAQRMAGAAARLGDLVPWRLVLAAPSRAEHVALGGDPAHYAPGAPAGRGRIAGRALQVAVGEDPVPAPPAALAEWTPSSGVTGIVIRRAAARVAVERWRTAGVGILTLEEVALSPDPAPSAAAAPVVVVGDPEDWQRHWRVLGTIRDDHALVIDAGCSAEYRVLAADRELPPYCEPGRSRGWLIRAGGAPERIGLPIARRDAGGGGN</sequence>
<evidence type="ECO:0000256" key="2">
    <source>
        <dbReference type="ARBA" id="ARBA00022840"/>
    </source>
</evidence>
<dbReference type="InterPro" id="IPR050206">
    <property type="entry name" value="FtsK/SpoIIIE/SftA"/>
</dbReference>